<evidence type="ECO:0000259" key="2">
    <source>
        <dbReference type="Pfam" id="PF10040"/>
    </source>
</evidence>
<gene>
    <name evidence="3" type="primary">cas6</name>
    <name evidence="3" type="ordered locus">NP_3262A</name>
</gene>
<dbReference type="EnsemblBacteria" id="CAI49722">
    <property type="protein sequence ID" value="CAI49722"/>
    <property type="gene ID" value="NP_3262A"/>
</dbReference>
<evidence type="ECO:0000313" key="3">
    <source>
        <dbReference type="EMBL" id="CAI49722.1"/>
    </source>
</evidence>
<dbReference type="InterPro" id="IPR045747">
    <property type="entry name" value="CRISPR-assoc_prot_Cas6_N_sf"/>
</dbReference>
<organism evidence="3 4">
    <name type="scientific">Natronomonas pharaonis (strain ATCC 35678 / DSM 2160 / CIP 103997 / JCM 8858 / NBRC 14720 / NCIMB 2260 / Gabara)</name>
    <name type="common">Halobacterium pharaonis</name>
    <dbReference type="NCBI Taxonomy" id="348780"/>
    <lineage>
        <taxon>Archaea</taxon>
        <taxon>Methanobacteriati</taxon>
        <taxon>Methanobacteriota</taxon>
        <taxon>Stenosarchaea group</taxon>
        <taxon>Halobacteria</taxon>
        <taxon>Halobacteriales</taxon>
        <taxon>Natronomonadaceae</taxon>
        <taxon>Natronomonas</taxon>
    </lineage>
</organism>
<dbReference type="InterPro" id="IPR019267">
    <property type="entry name" value="CRISPR-assoc_Cas6_C"/>
</dbReference>
<proteinExistence type="predicted"/>
<dbReference type="Pfam" id="PF10040">
    <property type="entry name" value="CRISPR_Cas6"/>
    <property type="match status" value="1"/>
</dbReference>
<reference evidence="3 4" key="1">
    <citation type="journal article" date="2005" name="Genome Res.">
        <title>Living with two extremes: conclusions from the genome sequence of Natronomonas pharaonis.</title>
        <authorList>
            <person name="Falb M."/>
            <person name="Pfeiffer F."/>
            <person name="Palm P."/>
            <person name="Rodewald K."/>
            <person name="Hickmann V."/>
            <person name="Tittor J."/>
            <person name="Oesterhelt D."/>
        </authorList>
    </citation>
    <scope>NUCLEOTIDE SEQUENCE [LARGE SCALE GENOMIC DNA]</scope>
    <source>
        <strain evidence="4">ATCC 35678 / DSM 2160 / CIP 103997 / JCM 8858 / NBRC 14720 / NCIMB 2260 / Gabara</strain>
    </source>
</reference>
<name>A0A1U7EX80_NATPD</name>
<evidence type="ECO:0000256" key="1">
    <source>
        <dbReference type="SAM" id="MobiDB-lite"/>
    </source>
</evidence>
<dbReference type="Gene3D" id="3.30.70.1890">
    <property type="match status" value="1"/>
</dbReference>
<protein>
    <submittedName>
        <fullName evidence="3">CRISPR-associated endoribonuclease Cas6</fullName>
        <ecNumber evidence="3">3.1.-.-</ecNumber>
    </submittedName>
</protein>
<dbReference type="AlphaFoldDB" id="A0A1U7EX80"/>
<dbReference type="RefSeq" id="WP_011323343.1">
    <property type="nucleotide sequence ID" value="NC_007426.1"/>
</dbReference>
<evidence type="ECO:0000313" key="4">
    <source>
        <dbReference type="Proteomes" id="UP000002698"/>
    </source>
</evidence>
<dbReference type="STRING" id="348780.NP_3262A"/>
<dbReference type="EMBL" id="CR936257">
    <property type="protein sequence ID" value="CAI49722.1"/>
    <property type="molecule type" value="Genomic_DNA"/>
</dbReference>
<sequence>MASAGEKGTVVPQVRQVTVSLTPRTRFPVPKSDGYSVYSALLSVLSDVSEEIGSSVHDSPLGSLHNSGLLGPRGSSDRPHHKLLLPDETYELSLGIVHPEDGEVFQALVNALVLQNETVELSHGELEVREFESSNATHEELLAEASQYDDPTVEMTFQTATCIEEADGVTTMFPTRGAVFNSLLGKWNRSVPEELELDLTREEVDASVIEKPNDRSYQTHSVLVNRVKNDNGENRNIFRQGFTGECAYAFKGASESVENAVTALALFGEYSGVGSAVARGCGQVSTEVKD</sequence>
<dbReference type="Proteomes" id="UP000002698">
    <property type="component" value="Chromosome"/>
</dbReference>
<dbReference type="OrthoDB" id="116088at2157"/>
<dbReference type="HOGENOM" id="CLU_975260_0_0_2"/>
<dbReference type="Gene3D" id="3.30.70.1900">
    <property type="match status" value="1"/>
</dbReference>
<dbReference type="EC" id="3.1.-.-" evidence="3"/>
<dbReference type="KEGG" id="nph:NP_3262A"/>
<feature type="region of interest" description="Disordered" evidence="1">
    <location>
        <begin position="55"/>
        <end position="80"/>
    </location>
</feature>
<dbReference type="eggNOG" id="arCOG05135">
    <property type="taxonomic scope" value="Archaea"/>
</dbReference>
<accession>A0A1U7EX80</accession>
<dbReference type="CDD" id="cd21141">
    <property type="entry name" value="Cas6_III-like"/>
    <property type="match status" value="1"/>
</dbReference>
<keyword evidence="4" id="KW-1185">Reference proteome</keyword>
<dbReference type="GO" id="GO:0016787">
    <property type="term" value="F:hydrolase activity"/>
    <property type="evidence" value="ECO:0007669"/>
    <property type="project" value="UniProtKB-KW"/>
</dbReference>
<feature type="domain" description="CRISPR-associated protein Cas6 C-terminal" evidence="2">
    <location>
        <begin position="155"/>
        <end position="284"/>
    </location>
</feature>
<dbReference type="GeneID" id="3701706"/>
<keyword evidence="3" id="KW-0378">Hydrolase</keyword>